<evidence type="ECO:0000313" key="5">
    <source>
        <dbReference type="EMBL" id="UPK68496.1"/>
    </source>
</evidence>
<dbReference type="InterPro" id="IPR020449">
    <property type="entry name" value="Tscrpt_reg_AraC-type_HTH"/>
</dbReference>
<dbReference type="InterPro" id="IPR018060">
    <property type="entry name" value="HTH_AraC"/>
</dbReference>
<gene>
    <name evidence="5" type="ORF">MYF79_26425</name>
</gene>
<name>A0ABY4HXG3_CHIFI</name>
<keyword evidence="3" id="KW-0804">Transcription</keyword>
<dbReference type="RefSeq" id="WP_247810890.1">
    <property type="nucleotide sequence ID" value="NZ_CP095855.1"/>
</dbReference>
<feature type="domain" description="HTH araC/xylS-type" evidence="4">
    <location>
        <begin position="188"/>
        <end position="297"/>
    </location>
</feature>
<reference evidence="5 6" key="1">
    <citation type="submission" date="2022-04" db="EMBL/GenBank/DDBJ databases">
        <title>The arsenic-methylating capacity of Chitinophaga filiformis YT5 during chitin decomposition.</title>
        <authorList>
            <person name="Chen G."/>
            <person name="Liang Y."/>
        </authorList>
    </citation>
    <scope>NUCLEOTIDE SEQUENCE [LARGE SCALE GENOMIC DNA]</scope>
    <source>
        <strain evidence="5 6">YT5</strain>
    </source>
</reference>
<protein>
    <submittedName>
        <fullName evidence="5">Helix-turn-helix transcriptional regulator</fullName>
    </submittedName>
</protein>
<dbReference type="PANTHER" id="PTHR43280">
    <property type="entry name" value="ARAC-FAMILY TRANSCRIPTIONAL REGULATOR"/>
    <property type="match status" value="1"/>
</dbReference>
<sequence length="297" mass="35082">MKAKSLNDYYKANFNWLPDHIQQEIGRFNVFKLDDFVRQHYKPVPFGRKDYYKISLIIGKNKVYYADKIFEVKKHAVLFSNPQVPYNWENLDGEQSGYVCVFSADFFYQFGNLKNYEVFQPGFLPVFELTLKQVTKLRQLFEQMMIDLNSSYVHKYDALRNLVFEIVHYVLKTQPAFNTSGQKLNAYNKAVQFLELLEHQFPIEDVRQRLQLRTPADFAGQLAVHVNHLNREVKTATNKTTSQLIAERILQEAKILLRHTKWNISEIAFALGYPEVTHFNNFFKKQMNISPTQFRDV</sequence>
<proteinExistence type="predicted"/>
<evidence type="ECO:0000256" key="1">
    <source>
        <dbReference type="ARBA" id="ARBA00023015"/>
    </source>
</evidence>
<dbReference type="InterPro" id="IPR009057">
    <property type="entry name" value="Homeodomain-like_sf"/>
</dbReference>
<keyword evidence="1" id="KW-0805">Transcription regulation</keyword>
<organism evidence="5 6">
    <name type="scientific">Chitinophaga filiformis</name>
    <name type="common">Myxococcus filiformis</name>
    <name type="synonym">Flexibacter filiformis</name>
    <dbReference type="NCBI Taxonomy" id="104663"/>
    <lineage>
        <taxon>Bacteria</taxon>
        <taxon>Pseudomonadati</taxon>
        <taxon>Bacteroidota</taxon>
        <taxon>Chitinophagia</taxon>
        <taxon>Chitinophagales</taxon>
        <taxon>Chitinophagaceae</taxon>
        <taxon>Chitinophaga</taxon>
    </lineage>
</organism>
<dbReference type="Gene3D" id="1.10.10.60">
    <property type="entry name" value="Homeodomain-like"/>
    <property type="match status" value="1"/>
</dbReference>
<dbReference type="EMBL" id="CP095855">
    <property type="protein sequence ID" value="UPK68496.1"/>
    <property type="molecule type" value="Genomic_DNA"/>
</dbReference>
<evidence type="ECO:0000259" key="4">
    <source>
        <dbReference type="PROSITE" id="PS01124"/>
    </source>
</evidence>
<keyword evidence="2" id="KW-0238">DNA-binding</keyword>
<evidence type="ECO:0000256" key="2">
    <source>
        <dbReference type="ARBA" id="ARBA00023125"/>
    </source>
</evidence>
<dbReference type="Pfam" id="PF12833">
    <property type="entry name" value="HTH_18"/>
    <property type="match status" value="1"/>
</dbReference>
<dbReference type="PRINTS" id="PR00032">
    <property type="entry name" value="HTHARAC"/>
</dbReference>
<keyword evidence="6" id="KW-1185">Reference proteome</keyword>
<accession>A0ABY4HXG3</accession>
<evidence type="ECO:0000313" key="6">
    <source>
        <dbReference type="Proteomes" id="UP000830198"/>
    </source>
</evidence>
<dbReference type="InterPro" id="IPR037923">
    <property type="entry name" value="HTH-like"/>
</dbReference>
<dbReference type="PROSITE" id="PS01124">
    <property type="entry name" value="HTH_ARAC_FAMILY_2"/>
    <property type="match status" value="1"/>
</dbReference>
<dbReference type="Proteomes" id="UP000830198">
    <property type="component" value="Chromosome"/>
</dbReference>
<dbReference type="SUPFAM" id="SSF51215">
    <property type="entry name" value="Regulatory protein AraC"/>
    <property type="match status" value="1"/>
</dbReference>
<evidence type="ECO:0000256" key="3">
    <source>
        <dbReference type="ARBA" id="ARBA00023163"/>
    </source>
</evidence>
<dbReference type="SUPFAM" id="SSF46689">
    <property type="entry name" value="Homeodomain-like"/>
    <property type="match status" value="1"/>
</dbReference>
<dbReference type="SMART" id="SM00342">
    <property type="entry name" value="HTH_ARAC"/>
    <property type="match status" value="1"/>
</dbReference>
<dbReference type="PANTHER" id="PTHR43280:SF32">
    <property type="entry name" value="TRANSCRIPTIONAL REGULATORY PROTEIN"/>
    <property type="match status" value="1"/>
</dbReference>